<protein>
    <submittedName>
        <fullName evidence="2">Uncharacterized protein</fullName>
    </submittedName>
</protein>
<dbReference type="AlphaFoldDB" id="A0A1E1JZ60"/>
<sequence>MALDLNQEEVQALEEEQVLLSAPVNGKRKVSAALLSPPSTQGSISSSSGSTGSASVRIRPGNAQIPFDLPESDKSVAAVEFCGFTRTRAGEIFGRWAGKQVQNPYSLVDFMIGEIDNLNLEPLVSMERSEAMVLLGISEELRTALTLPKFTAIWRSERAHFWLVDTVKMRYHTLQTLLAKLKNCAVETIRQRKTWGQGKRAKVAGAFDPAGASSSSTPASQQPPSNFSAIVSSKSNTLPSAYVVVQSPPTIRPDHYVYYKGKSAAQLMAGPNGDNLILEDGSINMDAIESFRGGDFNMRDQAWYFSTEEGTAEQYRQYQIARDTRAETWIVRISLPKSFVDGLKKKEIWYSADFKQFVWYCRNKGNKGKPVPSKFDDWLPSGGAQFIEGHICFRDEDFMTGLKKEDVQQHISESNLMYNGNKKATQSVFVDLNLRERLNELLRGNIYVEIFSPVDTPYGSM</sequence>
<evidence type="ECO:0000256" key="1">
    <source>
        <dbReference type="SAM" id="MobiDB-lite"/>
    </source>
</evidence>
<organism evidence="2 3">
    <name type="scientific">Rhynchosporium graminicola</name>
    <dbReference type="NCBI Taxonomy" id="2792576"/>
    <lineage>
        <taxon>Eukaryota</taxon>
        <taxon>Fungi</taxon>
        <taxon>Dikarya</taxon>
        <taxon>Ascomycota</taxon>
        <taxon>Pezizomycotina</taxon>
        <taxon>Leotiomycetes</taxon>
        <taxon>Helotiales</taxon>
        <taxon>Ploettnerulaceae</taxon>
        <taxon>Rhynchosporium</taxon>
    </lineage>
</organism>
<evidence type="ECO:0000313" key="2">
    <source>
        <dbReference type="EMBL" id="CZS91156.1"/>
    </source>
</evidence>
<feature type="compositionally biased region" description="Low complexity" evidence="1">
    <location>
        <begin position="36"/>
        <end position="55"/>
    </location>
</feature>
<dbReference type="EMBL" id="FJUW01000004">
    <property type="protein sequence ID" value="CZS91156.1"/>
    <property type="molecule type" value="Genomic_DNA"/>
</dbReference>
<dbReference type="Proteomes" id="UP000178129">
    <property type="component" value="Unassembled WGS sequence"/>
</dbReference>
<comment type="caution">
    <text evidence="2">The sequence shown here is derived from an EMBL/GenBank/DDBJ whole genome shotgun (WGS) entry which is preliminary data.</text>
</comment>
<name>A0A1E1JZ60_9HELO</name>
<keyword evidence="3" id="KW-1185">Reference proteome</keyword>
<feature type="region of interest" description="Disordered" evidence="1">
    <location>
        <begin position="35"/>
        <end position="55"/>
    </location>
</feature>
<evidence type="ECO:0000313" key="3">
    <source>
        <dbReference type="Proteomes" id="UP000178129"/>
    </source>
</evidence>
<reference evidence="3" key="1">
    <citation type="submission" date="2016-03" db="EMBL/GenBank/DDBJ databases">
        <authorList>
            <person name="Ploux O."/>
        </authorList>
    </citation>
    <scope>NUCLEOTIDE SEQUENCE [LARGE SCALE GENOMIC DNA]</scope>
    <source>
        <strain evidence="3">UK7</strain>
    </source>
</reference>
<dbReference type="STRING" id="914237.A0A1E1JZ60"/>
<dbReference type="InParanoid" id="A0A1E1JZ60"/>
<feature type="compositionally biased region" description="Low complexity" evidence="1">
    <location>
        <begin position="209"/>
        <end position="225"/>
    </location>
</feature>
<proteinExistence type="predicted"/>
<accession>A0A1E1JZ60</accession>
<gene>
    <name evidence="2" type="ORF">RCO7_01469</name>
</gene>
<feature type="region of interest" description="Disordered" evidence="1">
    <location>
        <begin position="207"/>
        <end position="226"/>
    </location>
</feature>